<evidence type="ECO:0000313" key="2">
    <source>
        <dbReference type="Proteomes" id="UP000654075"/>
    </source>
</evidence>
<feature type="non-terminal residue" evidence="1">
    <location>
        <position position="1"/>
    </location>
</feature>
<proteinExistence type="predicted"/>
<comment type="caution">
    <text evidence="1">The sequence shown here is derived from an EMBL/GenBank/DDBJ whole genome shotgun (WGS) entry which is preliminary data.</text>
</comment>
<dbReference type="Gene3D" id="3.40.50.1220">
    <property type="entry name" value="TPP-binding domain"/>
    <property type="match status" value="1"/>
</dbReference>
<keyword evidence="2" id="KW-1185">Reference proteome</keyword>
<dbReference type="SUPFAM" id="SSF52467">
    <property type="entry name" value="DHS-like NAD/FAD-binding domain"/>
    <property type="match status" value="1"/>
</dbReference>
<dbReference type="OrthoDB" id="420264at2759"/>
<dbReference type="Proteomes" id="UP000654075">
    <property type="component" value="Unassembled WGS sequence"/>
</dbReference>
<sequence>EQLPSTFMDLRHSDMKSADLVIIMGTSLSVQPFAGLVHQVRPDCPRVVFDLAVPRSLQVRSWQKMRSTLL</sequence>
<dbReference type="InterPro" id="IPR029035">
    <property type="entry name" value="DHS-like_NAD/FAD-binding_dom"/>
</dbReference>
<organism evidence="1 2">
    <name type="scientific">Polarella glacialis</name>
    <name type="common">Dinoflagellate</name>
    <dbReference type="NCBI Taxonomy" id="89957"/>
    <lineage>
        <taxon>Eukaryota</taxon>
        <taxon>Sar</taxon>
        <taxon>Alveolata</taxon>
        <taxon>Dinophyceae</taxon>
        <taxon>Suessiales</taxon>
        <taxon>Suessiaceae</taxon>
        <taxon>Polarella</taxon>
    </lineage>
</organism>
<gene>
    <name evidence="1" type="ORF">PGLA1383_LOCUS13180</name>
</gene>
<reference evidence="1" key="1">
    <citation type="submission" date="2021-02" db="EMBL/GenBank/DDBJ databases">
        <authorList>
            <person name="Dougan E. K."/>
            <person name="Rhodes N."/>
            <person name="Thang M."/>
            <person name="Chan C."/>
        </authorList>
    </citation>
    <scope>NUCLEOTIDE SEQUENCE</scope>
</reference>
<protein>
    <submittedName>
        <fullName evidence="1">Uncharacterized protein</fullName>
    </submittedName>
</protein>
<accession>A0A813E0X6</accession>
<evidence type="ECO:0000313" key="1">
    <source>
        <dbReference type="EMBL" id="CAE8594654.1"/>
    </source>
</evidence>
<feature type="non-terminal residue" evidence="1">
    <location>
        <position position="70"/>
    </location>
</feature>
<dbReference type="AlphaFoldDB" id="A0A813E0X6"/>
<name>A0A813E0X6_POLGL</name>
<dbReference type="EMBL" id="CAJNNV010007235">
    <property type="protein sequence ID" value="CAE8594654.1"/>
    <property type="molecule type" value="Genomic_DNA"/>
</dbReference>